<sequence>MKKIFLLPILVVLSIYGCSINPQKPIEFPPVDTMNTTYGGAKILLSDALFMASVPANSVKIYPTKEAGGQIKIEKRSGGASIILNENSRLVLKNYLEKTGRFSFDPVAVKASTKGRDFLTTSPFLIEASLVSFDNKEHGNTGVAKAFGEPLTVTKTAVINLVLKDQAGNTLYIAEGASTINSGDLNLLKDVDLDDYVVNDALKNAINQLSRAYDQGHIDYRSK</sequence>
<reference evidence="1" key="1">
    <citation type="journal article" date="2021" name="PeerJ">
        <title>Extensive microbial diversity within the chicken gut microbiome revealed by metagenomics and culture.</title>
        <authorList>
            <person name="Gilroy R."/>
            <person name="Ravi A."/>
            <person name="Getino M."/>
            <person name="Pursley I."/>
            <person name="Horton D.L."/>
            <person name="Alikhan N.F."/>
            <person name="Baker D."/>
            <person name="Gharbi K."/>
            <person name="Hall N."/>
            <person name="Watson M."/>
            <person name="Adriaenssens E.M."/>
            <person name="Foster-Nyarko E."/>
            <person name="Jarju S."/>
            <person name="Secka A."/>
            <person name="Antonio M."/>
            <person name="Oren A."/>
            <person name="Chaudhuri R.R."/>
            <person name="La Ragione R."/>
            <person name="Hildebrand F."/>
            <person name="Pallen M.J."/>
        </authorList>
    </citation>
    <scope>NUCLEOTIDE SEQUENCE</scope>
    <source>
        <strain evidence="1">CHK160-9182</strain>
    </source>
</reference>
<dbReference type="EMBL" id="DXHP01000192">
    <property type="protein sequence ID" value="HIW07386.1"/>
    <property type="molecule type" value="Genomic_DNA"/>
</dbReference>
<dbReference type="PROSITE" id="PS51257">
    <property type="entry name" value="PROKAR_LIPOPROTEIN"/>
    <property type="match status" value="1"/>
</dbReference>
<dbReference type="AlphaFoldDB" id="A0A9D1Q750"/>
<evidence type="ECO:0000313" key="1">
    <source>
        <dbReference type="EMBL" id="HIW07386.1"/>
    </source>
</evidence>
<accession>A0A9D1Q750</accession>
<comment type="caution">
    <text evidence="1">The sequence shown here is derived from an EMBL/GenBank/DDBJ whole genome shotgun (WGS) entry which is preliminary data.</text>
</comment>
<reference evidence="1" key="2">
    <citation type="submission" date="2021-04" db="EMBL/GenBank/DDBJ databases">
        <authorList>
            <person name="Gilroy R."/>
        </authorList>
    </citation>
    <scope>NUCLEOTIDE SEQUENCE</scope>
    <source>
        <strain evidence="1">CHK160-9182</strain>
    </source>
</reference>
<gene>
    <name evidence="1" type="ORF">H9889_08720</name>
</gene>
<dbReference type="Proteomes" id="UP000823934">
    <property type="component" value="Unassembled WGS sequence"/>
</dbReference>
<name>A0A9D1Q750_9GAMM</name>
<evidence type="ECO:0000313" key="2">
    <source>
        <dbReference type="Proteomes" id="UP000823934"/>
    </source>
</evidence>
<protein>
    <recommendedName>
        <fullName evidence="3">Curli production assembly/transport component CsgG</fullName>
    </recommendedName>
</protein>
<proteinExistence type="predicted"/>
<evidence type="ECO:0008006" key="3">
    <source>
        <dbReference type="Google" id="ProtNLM"/>
    </source>
</evidence>
<organism evidence="1 2">
    <name type="scientific">Candidatus Ignatzschineria merdigallinarum</name>
    <dbReference type="NCBI Taxonomy" id="2838621"/>
    <lineage>
        <taxon>Bacteria</taxon>
        <taxon>Pseudomonadati</taxon>
        <taxon>Pseudomonadota</taxon>
        <taxon>Gammaproteobacteria</taxon>
        <taxon>Cardiobacteriales</taxon>
        <taxon>Ignatzschineriaceae</taxon>
        <taxon>Ignatzschineria</taxon>
    </lineage>
</organism>